<dbReference type="GeneID" id="89589424"/>
<evidence type="ECO:0000313" key="4">
    <source>
        <dbReference type="EMBL" id="KRN54848.1"/>
    </source>
</evidence>
<evidence type="ECO:0000256" key="3">
    <source>
        <dbReference type="SAM" id="SignalP"/>
    </source>
</evidence>
<dbReference type="EMBL" id="JQBS01000035">
    <property type="protein sequence ID" value="KRN54848.1"/>
    <property type="molecule type" value="Genomic_DNA"/>
</dbReference>
<sequence>MLKPKGFIVQLVFFCSFSLSSPLVFAEETRLENNQLDMKVDRIEQTTTNQNQETTSAADLFDEIENQMYQERVKTKEELEKQEQEQRFTKKTEKVVLYSDKDYFNKSVNEETDTVKPDTQLAAKTNADETEELDSSVLLITGGSLSVLLAGAFVSVTNYRKGV</sequence>
<evidence type="ECO:0008006" key="6">
    <source>
        <dbReference type="Google" id="ProtNLM"/>
    </source>
</evidence>
<comment type="caution">
    <text evidence="4">The sequence shown here is derived from an EMBL/GenBank/DDBJ whole genome shotgun (WGS) entry which is preliminary data.</text>
</comment>
<proteinExistence type="predicted"/>
<evidence type="ECO:0000313" key="5">
    <source>
        <dbReference type="Proteomes" id="UP000051658"/>
    </source>
</evidence>
<gene>
    <name evidence="4" type="ORF">IV74_GL002439</name>
</gene>
<feature type="chain" id="PRO_5006417858" description="ESAT-6 secretion machinery protein EssA" evidence="3">
    <location>
        <begin position="27"/>
        <end position="163"/>
    </location>
</feature>
<protein>
    <recommendedName>
        <fullName evidence="6">ESAT-6 secretion machinery protein EssA</fullName>
    </recommendedName>
</protein>
<evidence type="ECO:0000256" key="1">
    <source>
        <dbReference type="SAM" id="Coils"/>
    </source>
</evidence>
<keyword evidence="2" id="KW-0472">Membrane</keyword>
<evidence type="ECO:0000256" key="2">
    <source>
        <dbReference type="SAM" id="Phobius"/>
    </source>
</evidence>
<dbReference type="RefSeq" id="WP_034568655.1">
    <property type="nucleotide sequence ID" value="NZ_JQBS01000035.1"/>
</dbReference>
<keyword evidence="2" id="KW-0812">Transmembrane</keyword>
<organism evidence="4 5">
    <name type="scientific">Carnobacterium divergens DSM 20623</name>
    <dbReference type="NCBI Taxonomy" id="1449336"/>
    <lineage>
        <taxon>Bacteria</taxon>
        <taxon>Bacillati</taxon>
        <taxon>Bacillota</taxon>
        <taxon>Bacilli</taxon>
        <taxon>Lactobacillales</taxon>
        <taxon>Carnobacteriaceae</taxon>
        <taxon>Carnobacterium</taxon>
    </lineage>
</organism>
<keyword evidence="3" id="KW-0732">Signal</keyword>
<accession>A0A0R2HPS5</accession>
<reference evidence="4 5" key="1">
    <citation type="journal article" date="2015" name="Genome Announc.">
        <title>Expanding the biotechnology potential of lactobacilli through comparative genomics of 213 strains and associated genera.</title>
        <authorList>
            <person name="Sun Z."/>
            <person name="Harris H.M."/>
            <person name="McCann A."/>
            <person name="Guo C."/>
            <person name="Argimon S."/>
            <person name="Zhang W."/>
            <person name="Yang X."/>
            <person name="Jeffery I.B."/>
            <person name="Cooney J.C."/>
            <person name="Kagawa T.F."/>
            <person name="Liu W."/>
            <person name="Song Y."/>
            <person name="Salvetti E."/>
            <person name="Wrobel A."/>
            <person name="Rasinkangas P."/>
            <person name="Parkhill J."/>
            <person name="Rea M.C."/>
            <person name="O'Sullivan O."/>
            <person name="Ritari J."/>
            <person name="Douillard F.P."/>
            <person name="Paul Ross R."/>
            <person name="Yang R."/>
            <person name="Briner A.E."/>
            <person name="Felis G.E."/>
            <person name="de Vos W.M."/>
            <person name="Barrangou R."/>
            <person name="Klaenhammer T.R."/>
            <person name="Caufield P.W."/>
            <person name="Cui Y."/>
            <person name="Zhang H."/>
            <person name="O'Toole P.W."/>
        </authorList>
    </citation>
    <scope>NUCLEOTIDE SEQUENCE [LARGE SCALE GENOMIC DNA]</scope>
    <source>
        <strain evidence="4 5">DSM 20623</strain>
    </source>
</reference>
<dbReference type="Proteomes" id="UP000051658">
    <property type="component" value="Unassembled WGS sequence"/>
</dbReference>
<keyword evidence="5" id="KW-1185">Reference proteome</keyword>
<dbReference type="AlphaFoldDB" id="A0A0R2HPS5"/>
<feature type="coiled-coil region" evidence="1">
    <location>
        <begin position="26"/>
        <end position="86"/>
    </location>
</feature>
<name>A0A0R2HPS5_CARDV</name>
<feature type="transmembrane region" description="Helical" evidence="2">
    <location>
        <begin position="137"/>
        <end position="159"/>
    </location>
</feature>
<dbReference type="PATRIC" id="fig|1449336.4.peg.2477"/>
<keyword evidence="1" id="KW-0175">Coiled coil</keyword>
<feature type="signal peptide" evidence="3">
    <location>
        <begin position="1"/>
        <end position="26"/>
    </location>
</feature>
<keyword evidence="2" id="KW-1133">Transmembrane helix</keyword>